<organism evidence="1 2">
    <name type="scientific">Mycobacterium talmoniae</name>
    <dbReference type="NCBI Taxonomy" id="1858794"/>
    <lineage>
        <taxon>Bacteria</taxon>
        <taxon>Bacillati</taxon>
        <taxon>Actinomycetota</taxon>
        <taxon>Actinomycetes</taxon>
        <taxon>Mycobacteriales</taxon>
        <taxon>Mycobacteriaceae</taxon>
        <taxon>Mycobacterium</taxon>
    </lineage>
</organism>
<comment type="caution">
    <text evidence="1">The sequence shown here is derived from an EMBL/GenBank/DDBJ whole genome shotgun (WGS) entry which is preliminary data.</text>
</comment>
<dbReference type="AlphaFoldDB" id="A0A2S8BCQ8"/>
<protein>
    <submittedName>
        <fullName evidence="1">Uncharacterized protein</fullName>
    </submittedName>
</protein>
<evidence type="ECO:0000313" key="2">
    <source>
        <dbReference type="Proteomes" id="UP000238296"/>
    </source>
</evidence>
<dbReference type="Proteomes" id="UP000238296">
    <property type="component" value="Unassembled WGS sequence"/>
</dbReference>
<evidence type="ECO:0000313" key="1">
    <source>
        <dbReference type="EMBL" id="PQM44438.1"/>
    </source>
</evidence>
<name>A0A2S8BCQ8_9MYCO</name>
<sequence>MEFAGTTSAPGRWAASQRRTCAAATGCAATVPTSAGLRPGLVTIENTTSSVVSANTCSGEPIARLSRVGSTPPSIEFSIGTHAYSAAPSRTASRAAGVLSIGTGRTESEPGTKPAAVSCVSAASVKVPSGPR</sequence>
<reference evidence="1 2" key="1">
    <citation type="journal article" date="2017" name="Int. J. Syst. Evol. Microbiol.">
        <title>Mycobacterium talmoniae sp. nov., a slowly growing mycobacterium isolated from human respiratory samples.</title>
        <authorList>
            <person name="Davidson R.M."/>
            <person name="DeGroote M.A."/>
            <person name="Marola J.L."/>
            <person name="Buss S."/>
            <person name="Jones V."/>
            <person name="McNeil M.R."/>
            <person name="Freifeld A.G."/>
            <person name="Elaine Epperson L."/>
            <person name="Hasan N.A."/>
            <person name="Jackson M."/>
            <person name="Iwen P.C."/>
            <person name="Salfinger M."/>
            <person name="Strong M."/>
        </authorList>
    </citation>
    <scope>NUCLEOTIDE SEQUENCE [LARGE SCALE GENOMIC DNA]</scope>
    <source>
        <strain evidence="1 2">ATCC BAA-2683</strain>
    </source>
</reference>
<gene>
    <name evidence="1" type="ORF">C1Y40_05405</name>
</gene>
<proteinExistence type="predicted"/>
<dbReference type="EMBL" id="PPEA01000804">
    <property type="protein sequence ID" value="PQM44438.1"/>
    <property type="molecule type" value="Genomic_DNA"/>
</dbReference>
<accession>A0A2S8BCQ8</accession>